<evidence type="ECO:0000313" key="5">
    <source>
        <dbReference type="Proteomes" id="UP001597297"/>
    </source>
</evidence>
<organism evidence="4 5">
    <name type="scientific">Rubritalea spongiae</name>
    <dbReference type="NCBI Taxonomy" id="430797"/>
    <lineage>
        <taxon>Bacteria</taxon>
        <taxon>Pseudomonadati</taxon>
        <taxon>Verrucomicrobiota</taxon>
        <taxon>Verrucomicrobiia</taxon>
        <taxon>Verrucomicrobiales</taxon>
        <taxon>Rubritaleaceae</taxon>
        <taxon>Rubritalea</taxon>
    </lineage>
</organism>
<keyword evidence="3" id="KW-0325">Glycoprotein</keyword>
<dbReference type="Proteomes" id="UP001597297">
    <property type="component" value="Unassembled WGS sequence"/>
</dbReference>
<dbReference type="EMBL" id="JBHUJC010000045">
    <property type="protein sequence ID" value="MFD2277753.1"/>
    <property type="molecule type" value="Genomic_DNA"/>
</dbReference>
<evidence type="ECO:0000256" key="1">
    <source>
        <dbReference type="ARBA" id="ARBA00022729"/>
    </source>
</evidence>
<accession>A0ABW5E6P9</accession>
<dbReference type="InterPro" id="IPR004886">
    <property type="entry name" value="Glucanosyltransferase"/>
</dbReference>
<gene>
    <name evidence="4" type="ORF">ACFSQZ_14890</name>
</gene>
<evidence type="ECO:0000256" key="3">
    <source>
        <dbReference type="ARBA" id="ARBA00023180"/>
    </source>
</evidence>
<dbReference type="PANTHER" id="PTHR31468">
    <property type="entry name" value="1,3-BETA-GLUCANOSYLTRANSFERASE GAS1"/>
    <property type="match status" value="1"/>
</dbReference>
<keyword evidence="5" id="KW-1185">Reference proteome</keyword>
<dbReference type="Gene3D" id="3.20.20.80">
    <property type="entry name" value="Glycosidases"/>
    <property type="match status" value="1"/>
</dbReference>
<keyword evidence="1" id="KW-0732">Signal</keyword>
<reference evidence="5" key="1">
    <citation type="journal article" date="2019" name="Int. J. Syst. Evol. Microbiol.">
        <title>The Global Catalogue of Microorganisms (GCM) 10K type strain sequencing project: providing services to taxonomists for standard genome sequencing and annotation.</title>
        <authorList>
            <consortium name="The Broad Institute Genomics Platform"/>
            <consortium name="The Broad Institute Genome Sequencing Center for Infectious Disease"/>
            <person name="Wu L."/>
            <person name="Ma J."/>
        </authorList>
    </citation>
    <scope>NUCLEOTIDE SEQUENCE [LARGE SCALE GENOMIC DNA]</scope>
    <source>
        <strain evidence="5">JCM 16545</strain>
    </source>
</reference>
<comment type="caution">
    <text evidence="4">The sequence shown here is derived from an EMBL/GenBank/DDBJ whole genome shotgun (WGS) entry which is preliminary data.</text>
</comment>
<dbReference type="SUPFAM" id="SSF51445">
    <property type="entry name" value="(Trans)glycosidases"/>
    <property type="match status" value="1"/>
</dbReference>
<dbReference type="RefSeq" id="WP_377092614.1">
    <property type="nucleotide sequence ID" value="NZ_JBHSJM010000001.1"/>
</dbReference>
<dbReference type="InterPro" id="IPR017853">
    <property type="entry name" value="GH"/>
</dbReference>
<name>A0ABW5E6P9_9BACT</name>
<dbReference type="Pfam" id="PF03198">
    <property type="entry name" value="Glyco_hydro_72"/>
    <property type="match status" value="1"/>
</dbReference>
<evidence type="ECO:0000313" key="4">
    <source>
        <dbReference type="EMBL" id="MFD2277753.1"/>
    </source>
</evidence>
<evidence type="ECO:0000256" key="2">
    <source>
        <dbReference type="ARBA" id="ARBA00023157"/>
    </source>
</evidence>
<keyword evidence="2" id="KW-1015">Disulfide bond</keyword>
<protein>
    <submittedName>
        <fullName evidence="4">Uncharacterized protein</fullName>
    </submittedName>
</protein>
<dbReference type="PANTHER" id="PTHR31468:SF2">
    <property type="entry name" value="1,3-BETA-GLUCANOSYLTRANSFERASE GAS1"/>
    <property type="match status" value="1"/>
</dbReference>
<sequence>MSITSNEEITISSNFFMCNGERWSPKGVCYQPTDGVDPISDTQENISVITKLVDPSTDYGFVAMGINAIRVYQVDPSQSHSKVMKLLADAGIYVLVGCVNSSVTVLSGLAAYNQRLQAIADEFCQYSNVMGFSIGNETIGSAGQLPGYGVPNRIRAGAKALKAYMASQNYRAVPVSAALRDDPQYTIPAALAYMCGDASERLDFVGYNCERWAGGPTSAKVDAYYKLAQAFVGKNPVPIVFTEFGSNPVDFNPRDWDQVPYLYGVKEVKPTSGSGSMNMADVVSGGFAFRYYNRTAGWGMLKPDGTLISGSGGDKLGPAYKAVTSLTGTANSLGTVACDPTNPYVIGWGPTISVNVSNAISPATQVAWSFTTDATILDSTVWHTLLTMDPGDPVTSVQVPTKATFVSLSYQDTADPTQWYGGCSISMSSISAGSTIQGEWVAPNGTGTCSIG</sequence>
<proteinExistence type="predicted"/>